<feature type="region of interest" description="Disordered" evidence="9">
    <location>
        <begin position="58"/>
        <end position="255"/>
    </location>
</feature>
<evidence type="ECO:0000256" key="7">
    <source>
        <dbReference type="ARBA" id="ARBA00023242"/>
    </source>
</evidence>
<evidence type="ECO:0000256" key="9">
    <source>
        <dbReference type="SAM" id="MobiDB-lite"/>
    </source>
</evidence>
<proteinExistence type="inferred from homology"/>
<evidence type="ECO:0000313" key="11">
    <source>
        <dbReference type="EMBL" id="KAF3046472.1"/>
    </source>
</evidence>
<keyword evidence="10" id="KW-0812">Transmembrane</keyword>
<keyword evidence="4" id="KW-0690">Ribosome biogenesis</keyword>
<evidence type="ECO:0000256" key="3">
    <source>
        <dbReference type="ARBA" id="ARBA00007869"/>
    </source>
</evidence>
<evidence type="ECO:0000256" key="10">
    <source>
        <dbReference type="SAM" id="Phobius"/>
    </source>
</evidence>
<evidence type="ECO:0000256" key="1">
    <source>
        <dbReference type="ARBA" id="ARBA00004090"/>
    </source>
</evidence>
<evidence type="ECO:0000256" key="5">
    <source>
        <dbReference type="ARBA" id="ARBA00022552"/>
    </source>
</evidence>
<feature type="compositionally biased region" description="Basic and acidic residues" evidence="9">
    <location>
        <begin position="58"/>
        <end position="98"/>
    </location>
</feature>
<keyword evidence="6 8" id="KW-0175">Coiled coil</keyword>
<feature type="compositionally biased region" description="Acidic residues" evidence="9">
    <location>
        <begin position="488"/>
        <end position="510"/>
    </location>
</feature>
<feature type="compositionally biased region" description="Polar residues" evidence="9">
    <location>
        <begin position="564"/>
        <end position="575"/>
    </location>
</feature>
<evidence type="ECO:0000256" key="6">
    <source>
        <dbReference type="ARBA" id="ARBA00023054"/>
    </source>
</evidence>
<feature type="compositionally biased region" description="Basic residues" evidence="9">
    <location>
        <begin position="163"/>
        <end position="178"/>
    </location>
</feature>
<feature type="transmembrane region" description="Helical" evidence="10">
    <location>
        <begin position="404"/>
        <end position="425"/>
    </location>
</feature>
<dbReference type="Proteomes" id="UP000758155">
    <property type="component" value="Unassembled WGS sequence"/>
</dbReference>
<dbReference type="Pfam" id="PF03879">
    <property type="entry name" value="Cgr1"/>
    <property type="match status" value="1"/>
</dbReference>
<accession>A0A9P4WZG8</accession>
<feature type="compositionally biased region" description="Basic residues" evidence="9">
    <location>
        <begin position="225"/>
        <end position="234"/>
    </location>
</feature>
<organism evidence="11 12">
    <name type="scientific">Didymella heteroderae</name>
    <dbReference type="NCBI Taxonomy" id="1769908"/>
    <lineage>
        <taxon>Eukaryota</taxon>
        <taxon>Fungi</taxon>
        <taxon>Dikarya</taxon>
        <taxon>Ascomycota</taxon>
        <taxon>Pezizomycotina</taxon>
        <taxon>Dothideomycetes</taxon>
        <taxon>Pleosporomycetidae</taxon>
        <taxon>Pleosporales</taxon>
        <taxon>Pleosporineae</taxon>
        <taxon>Didymellaceae</taxon>
        <taxon>Didymella</taxon>
    </lineage>
</organism>
<comment type="similarity">
    <text evidence="3">Belongs to the CGR1 family.</text>
</comment>
<feature type="region of interest" description="Disordered" evidence="9">
    <location>
        <begin position="1"/>
        <end position="45"/>
    </location>
</feature>
<comment type="function">
    <text evidence="1">Involved in nucleolar integrity and required for processing of the pre-rRNA for the 60S ribosome subunit.</text>
</comment>
<dbReference type="OrthoDB" id="5419542at2759"/>
<gene>
    <name evidence="11" type="ORF">E8E12_009916</name>
</gene>
<dbReference type="GO" id="GO:0006364">
    <property type="term" value="P:rRNA processing"/>
    <property type="evidence" value="ECO:0007669"/>
    <property type="project" value="UniProtKB-KW"/>
</dbReference>
<evidence type="ECO:0000256" key="4">
    <source>
        <dbReference type="ARBA" id="ARBA00022517"/>
    </source>
</evidence>
<evidence type="ECO:0000313" key="12">
    <source>
        <dbReference type="Proteomes" id="UP000758155"/>
    </source>
</evidence>
<dbReference type="GO" id="GO:0005730">
    <property type="term" value="C:nucleolus"/>
    <property type="evidence" value="ECO:0007669"/>
    <property type="project" value="UniProtKB-SubCell"/>
</dbReference>
<sequence length="643" mass="73382">MSDVVATEAPAAPATAVKGMKKNGKQWHDNKSAFRPRANQTSWEKRTAERKAMAAVKAKEKELKDEKAAAKQAQTDRIREKRAAKEERERFAKMEEKMHKKRVERLKRREKRNAMLKSPHQHHEDMDNLYLHSGYSRPLRPNVYDRESRPSIRVSSDPDSSSRRPHLHKHKSAHRHHHYHDEHRRHSSTRHHAKEALQSALQPPTSFGDLLKQARSSKDTSPNHSRSRSRQRSPTRREDGERQMVSKDLGLRIPPLRPLRPEEIEREAKRVEARERDLRTALQTLSDQSLRTSRRLDDTYYSILEKVSTLRQTIGTLQELSGLTKELHSNFEADSQDLLDDIKAQFENSDNFDTQQTQVTALEERVRAGKQKADALTARLSEAKERVDKRAKSEAEWEASTNRWWQWFGGIFVSIISLLVVLVVLHHLKSTHVDMNPKPALDSAIEAKIREAPIPKMAKEDILELATVEYDKQSSGESATAIDSTGSENDEGFSSDQEMQESDSSSDEYDHLDEDIVSPHAVSYHGLAWLLEQIGELPAGWQQTSLGVPHFDDLEDAANSLFNEPSKTDSRSNAVSEHGELQRLSPGPGIGALFISDGIEDIELVYYFDVRPLRLSAEFEHARGKAKEHLLIPDEESFETSEH</sequence>
<dbReference type="EMBL" id="SWKV01000004">
    <property type="protein sequence ID" value="KAF3046472.1"/>
    <property type="molecule type" value="Genomic_DNA"/>
</dbReference>
<comment type="caution">
    <text evidence="11">The sequence shown here is derived from an EMBL/GenBank/DDBJ whole genome shotgun (WGS) entry which is preliminary data.</text>
</comment>
<keyword evidence="10" id="KW-1133">Transmembrane helix</keyword>
<dbReference type="InterPro" id="IPR005579">
    <property type="entry name" value="Cgr1-like"/>
</dbReference>
<name>A0A9P4WZG8_9PLEO</name>
<evidence type="ECO:0000256" key="8">
    <source>
        <dbReference type="SAM" id="Coils"/>
    </source>
</evidence>
<dbReference type="AlphaFoldDB" id="A0A9P4WZG8"/>
<feature type="compositionally biased region" description="Basic and acidic residues" evidence="9">
    <location>
        <begin position="235"/>
        <end position="245"/>
    </location>
</feature>
<feature type="coiled-coil region" evidence="8">
    <location>
        <begin position="359"/>
        <end position="386"/>
    </location>
</feature>
<keyword evidence="7" id="KW-0539">Nucleus</keyword>
<evidence type="ECO:0000256" key="2">
    <source>
        <dbReference type="ARBA" id="ARBA00004604"/>
    </source>
</evidence>
<feature type="region of interest" description="Disordered" evidence="9">
    <location>
        <begin position="564"/>
        <end position="583"/>
    </location>
</feature>
<keyword evidence="10" id="KW-0472">Membrane</keyword>
<feature type="compositionally biased region" description="Low complexity" evidence="9">
    <location>
        <begin position="1"/>
        <end position="17"/>
    </location>
</feature>
<feature type="compositionally biased region" description="Polar residues" evidence="9">
    <location>
        <begin position="475"/>
        <end position="487"/>
    </location>
</feature>
<reference evidence="11" key="1">
    <citation type="submission" date="2019-04" db="EMBL/GenBank/DDBJ databases">
        <title>Sequencing of skin fungus with MAO and IRED activity.</title>
        <authorList>
            <person name="Marsaioli A.J."/>
            <person name="Bonatto J.M.C."/>
            <person name="Reis Junior O."/>
        </authorList>
    </citation>
    <scope>NUCLEOTIDE SEQUENCE</scope>
    <source>
        <strain evidence="11">28M1</strain>
    </source>
</reference>
<feature type="region of interest" description="Disordered" evidence="9">
    <location>
        <begin position="474"/>
        <end position="510"/>
    </location>
</feature>
<keyword evidence="5" id="KW-0698">rRNA processing</keyword>
<protein>
    <submittedName>
        <fullName evidence="11">Uncharacterized protein</fullName>
    </submittedName>
</protein>
<comment type="subcellular location">
    <subcellularLocation>
        <location evidence="2">Nucleus</location>
        <location evidence="2">Nucleolus</location>
    </subcellularLocation>
</comment>
<keyword evidence="12" id="KW-1185">Reference proteome</keyword>
<feature type="compositionally biased region" description="Basic residues" evidence="9">
    <location>
        <begin position="99"/>
        <end position="111"/>
    </location>
</feature>